<feature type="compositionally biased region" description="Low complexity" evidence="1">
    <location>
        <begin position="39"/>
        <end position="53"/>
    </location>
</feature>
<dbReference type="RefSeq" id="XP_002911554.1">
    <property type="nucleotide sequence ID" value="XM_002911508.1"/>
</dbReference>
<dbReference type="AlphaFoldDB" id="D6RLA4"/>
<evidence type="ECO:0000256" key="1">
    <source>
        <dbReference type="SAM" id="MobiDB-lite"/>
    </source>
</evidence>
<sequence>MGFLSFEMVISIVAIQRASVERGSSRRSLPKNDCAATPTGVSRVSTGGGRSKTSTRAACWQWPDLRFAAGKAETGYNGRATTMLG</sequence>
<dbReference type="InParanoid" id="D6RLA4"/>
<dbReference type="EMBL" id="AACS02000003">
    <property type="protein sequence ID" value="EFI28060.1"/>
    <property type="molecule type" value="Genomic_DNA"/>
</dbReference>
<dbReference type="VEuPathDB" id="FungiDB:CC1G_14086"/>
<organism evidence="2 3">
    <name type="scientific">Coprinopsis cinerea (strain Okayama-7 / 130 / ATCC MYA-4618 / FGSC 9003)</name>
    <name type="common">Inky cap fungus</name>
    <name type="synonym">Hormographiella aspergillata</name>
    <dbReference type="NCBI Taxonomy" id="240176"/>
    <lineage>
        <taxon>Eukaryota</taxon>
        <taxon>Fungi</taxon>
        <taxon>Dikarya</taxon>
        <taxon>Basidiomycota</taxon>
        <taxon>Agaricomycotina</taxon>
        <taxon>Agaricomycetes</taxon>
        <taxon>Agaricomycetidae</taxon>
        <taxon>Agaricales</taxon>
        <taxon>Agaricineae</taxon>
        <taxon>Psathyrellaceae</taxon>
        <taxon>Coprinopsis</taxon>
    </lineage>
</organism>
<gene>
    <name evidence="2" type="ORF">CC1G_14086</name>
</gene>
<dbReference type="HOGENOM" id="CLU_2512552_0_0_1"/>
<evidence type="ECO:0000313" key="3">
    <source>
        <dbReference type="Proteomes" id="UP000001861"/>
    </source>
</evidence>
<dbReference type="KEGG" id="cci:CC1G_14086"/>
<protein>
    <submittedName>
        <fullName evidence="2">Uncharacterized protein</fullName>
    </submittedName>
</protein>
<feature type="region of interest" description="Disordered" evidence="1">
    <location>
        <begin position="23"/>
        <end position="53"/>
    </location>
</feature>
<accession>D6RLA4</accession>
<keyword evidence="3" id="KW-1185">Reference proteome</keyword>
<evidence type="ECO:0000313" key="2">
    <source>
        <dbReference type="EMBL" id="EFI28060.1"/>
    </source>
</evidence>
<reference evidence="2 3" key="1">
    <citation type="journal article" date="2010" name="Proc. Natl. Acad. Sci. U.S.A.">
        <title>Insights into evolution of multicellular fungi from the assembled chromosomes of the mushroom Coprinopsis cinerea (Coprinus cinereus).</title>
        <authorList>
            <person name="Stajich J.E."/>
            <person name="Wilke S.K."/>
            <person name="Ahren D."/>
            <person name="Au C.H."/>
            <person name="Birren B.W."/>
            <person name="Borodovsky M."/>
            <person name="Burns C."/>
            <person name="Canback B."/>
            <person name="Casselton L.A."/>
            <person name="Cheng C.K."/>
            <person name="Deng J."/>
            <person name="Dietrich F.S."/>
            <person name="Fargo D.C."/>
            <person name="Farman M.L."/>
            <person name="Gathman A.C."/>
            <person name="Goldberg J."/>
            <person name="Guigo R."/>
            <person name="Hoegger P.J."/>
            <person name="Hooker J.B."/>
            <person name="Huggins A."/>
            <person name="James T.Y."/>
            <person name="Kamada T."/>
            <person name="Kilaru S."/>
            <person name="Kodira C."/>
            <person name="Kues U."/>
            <person name="Kupfer D."/>
            <person name="Kwan H.S."/>
            <person name="Lomsadze A."/>
            <person name="Li W."/>
            <person name="Lilly W.W."/>
            <person name="Ma L.J."/>
            <person name="Mackey A.J."/>
            <person name="Manning G."/>
            <person name="Martin F."/>
            <person name="Muraguchi H."/>
            <person name="Natvig D.O."/>
            <person name="Palmerini H."/>
            <person name="Ramesh M.A."/>
            <person name="Rehmeyer C.J."/>
            <person name="Roe B.A."/>
            <person name="Shenoy N."/>
            <person name="Stanke M."/>
            <person name="Ter-Hovhannisyan V."/>
            <person name="Tunlid A."/>
            <person name="Velagapudi R."/>
            <person name="Vision T.J."/>
            <person name="Zeng Q."/>
            <person name="Zolan M.E."/>
            <person name="Pukkila P.J."/>
        </authorList>
    </citation>
    <scope>NUCLEOTIDE SEQUENCE [LARGE SCALE GENOMIC DNA]</scope>
    <source>
        <strain evidence="3">Okayama-7 / 130 / ATCC MYA-4618 / FGSC 9003</strain>
    </source>
</reference>
<dbReference type="GeneID" id="9379681"/>
<comment type="caution">
    <text evidence="2">The sequence shown here is derived from an EMBL/GenBank/DDBJ whole genome shotgun (WGS) entry which is preliminary data.</text>
</comment>
<proteinExistence type="predicted"/>
<name>D6RLA4_COPC7</name>
<dbReference type="Proteomes" id="UP000001861">
    <property type="component" value="Unassembled WGS sequence"/>
</dbReference>